<dbReference type="OrthoDB" id="7130006at2759"/>
<evidence type="ECO:0000256" key="1">
    <source>
        <dbReference type="ARBA" id="ARBA00010088"/>
    </source>
</evidence>
<dbReference type="InterPro" id="IPR029058">
    <property type="entry name" value="AB_hydrolase_fold"/>
</dbReference>
<dbReference type="eggNOG" id="KOG2565">
    <property type="taxonomic scope" value="Eukaryota"/>
</dbReference>
<accession>K2QWD1</accession>
<dbReference type="EMBL" id="AHHD01000375">
    <property type="protein sequence ID" value="EKG14046.1"/>
    <property type="molecule type" value="Genomic_DNA"/>
</dbReference>
<name>K2QWD1_MACPH</name>
<reference evidence="3 4" key="1">
    <citation type="journal article" date="2012" name="BMC Genomics">
        <title>Tools to kill: Genome of one of the most destructive plant pathogenic fungi Macrophomina phaseolina.</title>
        <authorList>
            <person name="Islam M.S."/>
            <person name="Haque M.S."/>
            <person name="Islam M.M."/>
            <person name="Emdad E.M."/>
            <person name="Halim A."/>
            <person name="Hossen Q.M.M."/>
            <person name="Hossain M.Z."/>
            <person name="Ahmed B."/>
            <person name="Rahim S."/>
            <person name="Rahman M.S."/>
            <person name="Alam M.M."/>
            <person name="Hou S."/>
            <person name="Wan X."/>
            <person name="Saito J.A."/>
            <person name="Alam M."/>
        </authorList>
    </citation>
    <scope>NUCLEOTIDE SEQUENCE [LARGE SCALE GENOMIC DNA]</scope>
    <source>
        <strain evidence="3 4">MS6</strain>
    </source>
</reference>
<dbReference type="PANTHER" id="PTHR21661:SF35">
    <property type="entry name" value="EPOXIDE HYDROLASE"/>
    <property type="match status" value="1"/>
</dbReference>
<gene>
    <name evidence="3" type="ORF">MPH_08788</name>
</gene>
<dbReference type="GO" id="GO:0004301">
    <property type="term" value="F:epoxide hydrolase activity"/>
    <property type="evidence" value="ECO:0007669"/>
    <property type="project" value="TreeGrafter"/>
</dbReference>
<evidence type="ECO:0000313" key="4">
    <source>
        <dbReference type="Proteomes" id="UP000007129"/>
    </source>
</evidence>
<dbReference type="Gene3D" id="3.40.50.1820">
    <property type="entry name" value="alpha/beta hydrolase"/>
    <property type="match status" value="1"/>
</dbReference>
<evidence type="ECO:0008006" key="5">
    <source>
        <dbReference type="Google" id="ProtNLM"/>
    </source>
</evidence>
<dbReference type="VEuPathDB" id="FungiDB:MPH_08788"/>
<dbReference type="GO" id="GO:0097176">
    <property type="term" value="P:epoxide metabolic process"/>
    <property type="evidence" value="ECO:0007669"/>
    <property type="project" value="TreeGrafter"/>
</dbReference>
<dbReference type="STRING" id="1126212.K2QWD1"/>
<dbReference type="PANTHER" id="PTHR21661">
    <property type="entry name" value="EPOXIDE HYDROLASE 1-RELATED"/>
    <property type="match status" value="1"/>
</dbReference>
<organism evidence="3 4">
    <name type="scientific">Macrophomina phaseolina (strain MS6)</name>
    <name type="common">Charcoal rot fungus</name>
    <dbReference type="NCBI Taxonomy" id="1126212"/>
    <lineage>
        <taxon>Eukaryota</taxon>
        <taxon>Fungi</taxon>
        <taxon>Dikarya</taxon>
        <taxon>Ascomycota</taxon>
        <taxon>Pezizomycotina</taxon>
        <taxon>Dothideomycetes</taxon>
        <taxon>Dothideomycetes incertae sedis</taxon>
        <taxon>Botryosphaeriales</taxon>
        <taxon>Botryosphaeriaceae</taxon>
        <taxon>Macrophomina</taxon>
    </lineage>
</organism>
<keyword evidence="2" id="KW-0378">Hydrolase</keyword>
<sequence length="190" mass="20650">MHLLGFGATGYVAQGGDLGSAIASYIAAGDPACRMVHLNMLCMVPPEGVDVVADIANGVYRDAEVRSLRAAKEITTRGLAYAALQDTKPATAGYVVGSNPVSLLACYYSSQWCYRRSLSEGVRTSEWLATVRAPIGYTWFEGEAPMSPKKWLDRLGMAKWYSTNAKGGHFAALEQPEDFWGHVTAFINEF</sequence>
<dbReference type="Proteomes" id="UP000007129">
    <property type="component" value="Unassembled WGS sequence"/>
</dbReference>
<proteinExistence type="inferred from homology"/>
<comment type="caution">
    <text evidence="3">The sequence shown here is derived from an EMBL/GenBank/DDBJ whole genome shotgun (WGS) entry which is preliminary data.</text>
</comment>
<evidence type="ECO:0000313" key="3">
    <source>
        <dbReference type="EMBL" id="EKG14046.1"/>
    </source>
</evidence>
<evidence type="ECO:0000256" key="2">
    <source>
        <dbReference type="ARBA" id="ARBA00022801"/>
    </source>
</evidence>
<dbReference type="InParanoid" id="K2QWD1"/>
<dbReference type="AlphaFoldDB" id="K2QWD1"/>
<comment type="similarity">
    <text evidence="1">Belongs to the peptidase S33 family.</text>
</comment>
<dbReference type="HOGENOM" id="CLU_1428269_0_0_1"/>
<protein>
    <recommendedName>
        <fullName evidence="5">Epoxide hydrolase-like protein</fullName>
    </recommendedName>
</protein>
<dbReference type="SUPFAM" id="SSF53474">
    <property type="entry name" value="alpha/beta-Hydrolases"/>
    <property type="match status" value="1"/>
</dbReference>